<protein>
    <submittedName>
        <fullName evidence="1">Uncharacterized protein</fullName>
    </submittedName>
</protein>
<gene>
    <name evidence="1" type="ORF">E6A44_012790</name>
</gene>
<dbReference type="Proteomes" id="UP001517247">
    <property type="component" value="Unassembled WGS sequence"/>
</dbReference>
<evidence type="ECO:0000313" key="2">
    <source>
        <dbReference type="Proteomes" id="UP001517247"/>
    </source>
</evidence>
<organism evidence="1 2">
    <name type="scientific">Pedobacter ureilyticus</name>
    <dbReference type="NCBI Taxonomy" id="1393051"/>
    <lineage>
        <taxon>Bacteria</taxon>
        <taxon>Pseudomonadati</taxon>
        <taxon>Bacteroidota</taxon>
        <taxon>Sphingobacteriia</taxon>
        <taxon>Sphingobacteriales</taxon>
        <taxon>Sphingobacteriaceae</taxon>
        <taxon>Pedobacter</taxon>
    </lineage>
</organism>
<reference evidence="1 2" key="1">
    <citation type="submission" date="2024-12" db="EMBL/GenBank/DDBJ databases">
        <authorList>
            <person name="Hu S."/>
        </authorList>
    </citation>
    <scope>NUCLEOTIDE SEQUENCE [LARGE SCALE GENOMIC DNA]</scope>
    <source>
        <strain evidence="1 2">THG-T11</strain>
    </source>
</reference>
<evidence type="ECO:0000313" key="1">
    <source>
        <dbReference type="EMBL" id="MFN0256458.1"/>
    </source>
</evidence>
<name>A0ABW9J7E9_9SPHI</name>
<dbReference type="EMBL" id="SSHJ02000007">
    <property type="protein sequence ID" value="MFN0256458.1"/>
    <property type="molecule type" value="Genomic_DNA"/>
</dbReference>
<accession>A0ABW9J7E9</accession>
<proteinExistence type="predicted"/>
<sequence>MAKDFILNGTNCSNYSGKSPNDKDYSATVVKNYVDQRKEKAEKQKQDERNGISNAKLSEQKWDEMKSYRYAIF</sequence>
<keyword evidence="2" id="KW-1185">Reference proteome</keyword>
<comment type="caution">
    <text evidence="1">The sequence shown here is derived from an EMBL/GenBank/DDBJ whole genome shotgun (WGS) entry which is preliminary data.</text>
</comment>
<dbReference type="RefSeq" id="WP_138723562.1">
    <property type="nucleotide sequence ID" value="NZ_SSHJ02000007.1"/>
</dbReference>